<feature type="modified residue" description="4-aspartylphosphate" evidence="1">
    <location>
        <position position="55"/>
    </location>
</feature>
<dbReference type="InterPro" id="IPR046947">
    <property type="entry name" value="LytR-like"/>
</dbReference>
<comment type="caution">
    <text evidence="4">The sequence shown here is derived from an EMBL/GenBank/DDBJ whole genome shotgun (WGS) entry which is preliminary data.</text>
</comment>
<dbReference type="GO" id="GO:0003677">
    <property type="term" value="F:DNA binding"/>
    <property type="evidence" value="ECO:0007669"/>
    <property type="project" value="InterPro"/>
</dbReference>
<dbReference type="SUPFAM" id="SSF52172">
    <property type="entry name" value="CheY-like"/>
    <property type="match status" value="1"/>
</dbReference>
<dbReference type="InterPro" id="IPR001789">
    <property type="entry name" value="Sig_transdc_resp-reg_receiver"/>
</dbReference>
<feature type="domain" description="HTH LytTR-type" evidence="3">
    <location>
        <begin position="145"/>
        <end position="250"/>
    </location>
</feature>
<dbReference type="PANTHER" id="PTHR37299:SF1">
    <property type="entry name" value="STAGE 0 SPORULATION PROTEIN A HOMOLOG"/>
    <property type="match status" value="1"/>
</dbReference>
<evidence type="ECO:0000313" key="4">
    <source>
        <dbReference type="EMBL" id="KIC91958.1"/>
    </source>
</evidence>
<reference evidence="4 5" key="1">
    <citation type="submission" date="2014-11" db="EMBL/GenBank/DDBJ databases">
        <title>Genome sequence of Flavihumibacter solisilvae 3-3.</title>
        <authorList>
            <person name="Zhou G."/>
            <person name="Li M."/>
            <person name="Wang G."/>
        </authorList>
    </citation>
    <scope>NUCLEOTIDE SEQUENCE [LARGE SCALE GENOMIC DNA]</scope>
    <source>
        <strain evidence="4 5">3-3</strain>
    </source>
</reference>
<evidence type="ECO:0000259" key="2">
    <source>
        <dbReference type="PROSITE" id="PS50110"/>
    </source>
</evidence>
<proteinExistence type="predicted"/>
<sequence length="250" mass="29242">MKVLIIEDENVACAHLQKMLHEVDPSIEVVERLDSIESSVACFEKRPAIDLVFLDIELGDGQSFDIFKHTTVDIPIIFTTAYQEHALKAFKLNSVDYLLKPVDKVELSAALDKFRRLHADQRPEVRPDILSLIQQMERVKMRYLAKSGTRLISVEADEIAYFYTKERLQYIKTFRNEDLVLDKWLDDVEVQVDPQKFFRVNRQFILNYDSIKKIHSWFSGKLKVSVEPDSYEEIIVSRLRAADFKKWLGE</sequence>
<evidence type="ECO:0000259" key="3">
    <source>
        <dbReference type="PROSITE" id="PS50930"/>
    </source>
</evidence>
<dbReference type="OrthoDB" id="2168082at2"/>
<dbReference type="InterPro" id="IPR011006">
    <property type="entry name" value="CheY-like_superfamily"/>
</dbReference>
<name>A0A0C1L8R3_9BACT</name>
<dbReference type="EMBL" id="JSVC01000038">
    <property type="protein sequence ID" value="KIC91958.1"/>
    <property type="molecule type" value="Genomic_DNA"/>
</dbReference>
<dbReference type="STRING" id="1349421.OI18_22245"/>
<dbReference type="PANTHER" id="PTHR37299">
    <property type="entry name" value="TRANSCRIPTIONAL REGULATOR-RELATED"/>
    <property type="match status" value="1"/>
</dbReference>
<evidence type="ECO:0000256" key="1">
    <source>
        <dbReference type="PROSITE-ProRule" id="PRU00169"/>
    </source>
</evidence>
<dbReference type="AlphaFoldDB" id="A0A0C1L8R3"/>
<dbReference type="RefSeq" id="WP_039144220.1">
    <property type="nucleotide sequence ID" value="NZ_JSVC01000038.1"/>
</dbReference>
<dbReference type="Gene3D" id="3.40.50.2300">
    <property type="match status" value="1"/>
</dbReference>
<dbReference type="Gene3D" id="2.40.50.1020">
    <property type="entry name" value="LytTr DNA-binding domain"/>
    <property type="match status" value="1"/>
</dbReference>
<protein>
    <recommendedName>
        <fullName evidence="6">LytTR family transcriptional regulator</fullName>
    </recommendedName>
</protein>
<dbReference type="Pfam" id="PF04397">
    <property type="entry name" value="LytTR"/>
    <property type="match status" value="1"/>
</dbReference>
<dbReference type="GO" id="GO:0000156">
    <property type="term" value="F:phosphorelay response regulator activity"/>
    <property type="evidence" value="ECO:0007669"/>
    <property type="project" value="InterPro"/>
</dbReference>
<dbReference type="Pfam" id="PF00072">
    <property type="entry name" value="Response_reg"/>
    <property type="match status" value="1"/>
</dbReference>
<dbReference type="PROSITE" id="PS50110">
    <property type="entry name" value="RESPONSE_REGULATORY"/>
    <property type="match status" value="1"/>
</dbReference>
<dbReference type="SMART" id="SM00850">
    <property type="entry name" value="LytTR"/>
    <property type="match status" value="1"/>
</dbReference>
<gene>
    <name evidence="4" type="ORF">OI18_22245</name>
</gene>
<evidence type="ECO:0000313" key="5">
    <source>
        <dbReference type="Proteomes" id="UP000031408"/>
    </source>
</evidence>
<dbReference type="PROSITE" id="PS50930">
    <property type="entry name" value="HTH_LYTTR"/>
    <property type="match status" value="1"/>
</dbReference>
<accession>A0A0C1L8R3</accession>
<keyword evidence="5" id="KW-1185">Reference proteome</keyword>
<keyword evidence="1" id="KW-0597">Phosphoprotein</keyword>
<dbReference type="SMART" id="SM00448">
    <property type="entry name" value="REC"/>
    <property type="match status" value="1"/>
</dbReference>
<dbReference type="Proteomes" id="UP000031408">
    <property type="component" value="Unassembled WGS sequence"/>
</dbReference>
<organism evidence="4 5">
    <name type="scientific">Flavihumibacter solisilvae</name>
    <dbReference type="NCBI Taxonomy" id="1349421"/>
    <lineage>
        <taxon>Bacteria</taxon>
        <taxon>Pseudomonadati</taxon>
        <taxon>Bacteroidota</taxon>
        <taxon>Chitinophagia</taxon>
        <taxon>Chitinophagales</taxon>
        <taxon>Chitinophagaceae</taxon>
        <taxon>Flavihumibacter</taxon>
    </lineage>
</organism>
<evidence type="ECO:0008006" key="6">
    <source>
        <dbReference type="Google" id="ProtNLM"/>
    </source>
</evidence>
<dbReference type="InterPro" id="IPR007492">
    <property type="entry name" value="LytTR_DNA-bd_dom"/>
</dbReference>
<feature type="domain" description="Response regulatory" evidence="2">
    <location>
        <begin position="2"/>
        <end position="115"/>
    </location>
</feature>